<protein>
    <submittedName>
        <fullName evidence="1">Uncharacterized protein</fullName>
    </submittedName>
</protein>
<organism evidence="1 2">
    <name type="scientific">Luteibacter sahnii</name>
    <dbReference type="NCBI Taxonomy" id="3021977"/>
    <lineage>
        <taxon>Bacteria</taxon>
        <taxon>Pseudomonadati</taxon>
        <taxon>Pseudomonadota</taxon>
        <taxon>Gammaproteobacteria</taxon>
        <taxon>Lysobacterales</taxon>
        <taxon>Rhodanobacteraceae</taxon>
        <taxon>Luteibacter</taxon>
    </lineage>
</organism>
<comment type="caution">
    <text evidence="1">The sequence shown here is derived from an EMBL/GenBank/DDBJ whole genome shotgun (WGS) entry which is preliminary data.</text>
</comment>
<keyword evidence="2" id="KW-1185">Reference proteome</keyword>
<dbReference type="Proteomes" id="UP001528850">
    <property type="component" value="Unassembled WGS sequence"/>
</dbReference>
<evidence type="ECO:0000313" key="2">
    <source>
        <dbReference type="Proteomes" id="UP001528850"/>
    </source>
</evidence>
<evidence type="ECO:0000313" key="1">
    <source>
        <dbReference type="EMBL" id="MDF4024108.1"/>
    </source>
</evidence>
<reference evidence="1 2" key="1">
    <citation type="journal article" date="2024" name="Curr. Microbiol.">
        <title>Luteibacter sahnii sp. nov., A Novel Yellow-Colored Xanthomonadin Pigment Producing Probiotic Bacterium from Healthy Rice Seed Microbiome.</title>
        <authorList>
            <person name="Jaiswal G."/>
            <person name="Rana R."/>
            <person name="Nayak P.K."/>
            <person name="Chouhan R."/>
            <person name="Gandhi S.G."/>
            <person name="Patel H.K."/>
            <person name="Patil P.B."/>
        </authorList>
    </citation>
    <scope>NUCLEOTIDE SEQUENCE [LARGE SCALE GENOMIC DNA]</scope>
    <source>
        <strain evidence="1 2">PPL201</strain>
    </source>
</reference>
<accession>A0ABT6B7R2</accession>
<gene>
    <name evidence="1" type="ORF">P3W24_03870</name>
</gene>
<dbReference type="EMBL" id="JARJJS010000001">
    <property type="protein sequence ID" value="MDF4024108.1"/>
    <property type="molecule type" value="Genomic_DNA"/>
</dbReference>
<name>A0ABT6B7R2_9GAMM</name>
<proteinExistence type="predicted"/>
<sequence>MELRNTQILASAEAISIGVDGDYVRLVQEDGYGEPDHVVAIPRIAFVPMLSHLMRYLRDVELEGIIEAAGDVIALRSRESSHD</sequence>